<protein>
    <recommendedName>
        <fullName evidence="16">Peroxidase</fullName>
    </recommendedName>
</protein>
<feature type="region of interest" description="Disordered" evidence="11">
    <location>
        <begin position="88"/>
        <end position="119"/>
    </location>
</feature>
<dbReference type="SMART" id="SM00409">
    <property type="entry name" value="IG"/>
    <property type="match status" value="4"/>
</dbReference>
<feature type="domain" description="Immunoglobulin" evidence="13">
    <location>
        <begin position="547"/>
        <end position="629"/>
    </location>
</feature>
<evidence type="ECO:0000256" key="10">
    <source>
        <dbReference type="ARBA" id="ARBA00023180"/>
    </source>
</evidence>
<organism evidence="14 15">
    <name type="scientific">Chilo suppressalis</name>
    <name type="common">Asiatic rice borer moth</name>
    <dbReference type="NCBI Taxonomy" id="168631"/>
    <lineage>
        <taxon>Eukaryota</taxon>
        <taxon>Metazoa</taxon>
        <taxon>Ecdysozoa</taxon>
        <taxon>Arthropoda</taxon>
        <taxon>Hexapoda</taxon>
        <taxon>Insecta</taxon>
        <taxon>Pterygota</taxon>
        <taxon>Neoptera</taxon>
        <taxon>Endopterygota</taxon>
        <taxon>Lepidoptera</taxon>
        <taxon>Glossata</taxon>
        <taxon>Ditrysia</taxon>
        <taxon>Pyraloidea</taxon>
        <taxon>Crambidae</taxon>
        <taxon>Crambinae</taxon>
        <taxon>Chilo</taxon>
    </lineage>
</organism>
<keyword evidence="4" id="KW-0433">Leucine-rich repeat</keyword>
<feature type="domain" description="Immunoglobulin" evidence="13">
    <location>
        <begin position="642"/>
        <end position="723"/>
    </location>
</feature>
<dbReference type="SUPFAM" id="SSF48113">
    <property type="entry name" value="Heme-dependent peroxidases"/>
    <property type="match status" value="1"/>
</dbReference>
<proteinExistence type="predicted"/>
<evidence type="ECO:0000256" key="8">
    <source>
        <dbReference type="ARBA" id="ARBA00023002"/>
    </source>
</evidence>
<dbReference type="InterPro" id="IPR037120">
    <property type="entry name" value="Haem_peroxidase_sf_animal"/>
</dbReference>
<dbReference type="InterPro" id="IPR019791">
    <property type="entry name" value="Haem_peroxidase_animal"/>
</dbReference>
<dbReference type="Pfam" id="PF13927">
    <property type="entry name" value="Ig_3"/>
    <property type="match status" value="1"/>
</dbReference>
<keyword evidence="6" id="KW-0479">Metal-binding</keyword>
<feature type="domain" description="Immunoglobulin subtype 2" evidence="12">
    <location>
        <begin position="648"/>
        <end position="712"/>
    </location>
</feature>
<dbReference type="SMART" id="SM00408">
    <property type="entry name" value="IGc2"/>
    <property type="match status" value="4"/>
</dbReference>
<feature type="domain" description="Immunoglobulin" evidence="13">
    <location>
        <begin position="358"/>
        <end position="442"/>
    </location>
</feature>
<evidence type="ECO:0000256" key="6">
    <source>
        <dbReference type="ARBA" id="ARBA00022723"/>
    </source>
</evidence>
<dbReference type="CDD" id="cd09826">
    <property type="entry name" value="peroxidasin_like"/>
    <property type="match status" value="1"/>
</dbReference>
<keyword evidence="7" id="KW-0677">Repeat</keyword>
<evidence type="ECO:0000256" key="3">
    <source>
        <dbReference type="ARBA" id="ARBA00022559"/>
    </source>
</evidence>
<dbReference type="InterPro" id="IPR001611">
    <property type="entry name" value="Leu-rich_rpt"/>
</dbReference>
<dbReference type="SUPFAM" id="SSF48726">
    <property type="entry name" value="Immunoglobulin"/>
    <property type="match status" value="4"/>
</dbReference>
<sequence length="1487" mass="167345">MPRQCQVSMEGCNEKSENSNESFYLNFALLKTSPGWCHRGDSASVLRVCASLANSFERAAAAAAAAGGRRRLARVGVVTPPRAGHLLAPPPGAQSCGARAPEQSCPHTTHHGTPRLPPTMGSKRPLTFLLLLLLNLLDAAYSQTCPPKCKCIRNNVRCLQQGLVSVPKVSAETHTLDLRFNKIAEIKPLTFGRSRVLRSLLLNDNQLRALRSGAFTGLRRLKYLYLYRNRIKHIDVDVFNGLPHLEQLYLHVNEIHQIESQTFTNMPRLERLYLHNNRLNRIPRGSFTGMPKLHKLRLDSNALICDCSMKWFVEMIHEHENMDILATCYGPANATGSSLSTMKIDDFHCHYPEIQLEPKDTLVYFGDNVGFTCVATGDPKPEIIWFRDSKALPLADDSRYEVMDNGTLMVHDADETAEGVFECIAKNAIGEARSQPARMHLQKRTIDAKLQFTQVPLKRIVQLSEPFVSFDCIAVGEPKPHITWFFNDEKLVLHERMSIKKNGTIIIKNVQMDDVGNYTCAAENINEKITTSASLQIFVAPAFVTVPKDVTASDGDKVEFICKARGKPTPTISWFKDDFELTLSEYIVLGQNNESLTLLEVSEKDEGTYNCQAENLEGVITISATLRIAEFKVIPPHIIMKPEDTDAFKGTSVQMPCEVESEPSAVVEWSKDGSRIGDNDRISITLIGSLIINNLTVTDTGRYECTVFNIYGRDTASVYLTVKNHELPGDEYVNIAIVQATRDVDQAIARTVDSLFNNKSSKVGLHDLYRITRFPNAPEREVARAAEIYERTLDKVRGFIQSGLSVSSTEPFNYESMLSRQHLDIIARLSGCVAHRDKRDCSDMCFHGKYRSIDGSCNNFEHPTWGASLTGFRRILFAVYENGFSQPIGWNKDKEYNGFTLPPARLISTEIISTTEISQDEVLTHMVMQWGQWLDHDLDHALPSVSSQTWDGVDCKKTCDYAAPCFPIDVPPNDPRVTNRRCIDFIRTSAVCGSGITSVLFGKLQPREQINQLTSFIDASQVYGFEQTVAEDLRDLTNDNGLLRVGATFPGKKPLLPTTGVNAMDCRRNLDESTRSCFVAGDIRANEQIGLAAMHTIWMREHNRIATQLKFLNPQWEGNKVYQEARKIVGAEIQFITYENWLPLILGQDGFKQLGTYNGYKSNINPSISNVFATAALRFGHSMINPVLHRYDENFETISQGHLLLRDAFFSPWRLVDEGGVDPLIRGMFTTPAKLKTPTQNLNSELTEKLFYSAHAVALDLAAINIQRGRDHGIPPYTKFRQFCNMTEVETFNDLANEIPDKTIRDKLERLYGSVHNIDVWVGGILETQVDGGKVGPLFKCILLEQFTRLREGDRFWYENPTIFKQEQLNEIKKTSLARILCDNGDNIDTIGENVFLLPDAQDGLISCEDLPTMDFRYWVECESCSDGGEQLSRRRRNADVETIELRVTDSNDVRFGKLETSQKSIADTLESLKKRIELLESNCNRN</sequence>
<evidence type="ECO:0000259" key="13">
    <source>
        <dbReference type="SMART" id="SM00409"/>
    </source>
</evidence>
<keyword evidence="8" id="KW-0560">Oxidoreductase</keyword>
<dbReference type="Gene3D" id="3.80.10.10">
    <property type="entry name" value="Ribonuclease Inhibitor"/>
    <property type="match status" value="1"/>
</dbReference>
<gene>
    <name evidence="14" type="ORF">CHILSU_LOCUS5299</name>
</gene>
<evidence type="ECO:0008006" key="16">
    <source>
        <dbReference type="Google" id="ProtNLM"/>
    </source>
</evidence>
<dbReference type="Pfam" id="PF07679">
    <property type="entry name" value="I-set"/>
    <property type="match status" value="3"/>
</dbReference>
<accession>A0ABN8L8N8</accession>
<evidence type="ECO:0000313" key="15">
    <source>
        <dbReference type="Proteomes" id="UP001153292"/>
    </source>
</evidence>
<comment type="subcellular location">
    <subcellularLocation>
        <location evidence="1">Secreted</location>
    </subcellularLocation>
</comment>
<dbReference type="InterPro" id="IPR013783">
    <property type="entry name" value="Ig-like_fold"/>
</dbReference>
<dbReference type="Pfam" id="PF13855">
    <property type="entry name" value="LRR_8"/>
    <property type="match status" value="1"/>
</dbReference>
<keyword evidence="10" id="KW-0325">Glycoprotein</keyword>
<dbReference type="InterPro" id="IPR034824">
    <property type="entry name" value="Peroxidasin_peroxidase"/>
</dbReference>
<keyword evidence="5" id="KW-0349">Heme</keyword>
<feature type="domain" description="Immunoglobulin subtype 2" evidence="12">
    <location>
        <begin position="553"/>
        <end position="618"/>
    </location>
</feature>
<feature type="domain" description="Immunoglobulin" evidence="13">
    <location>
        <begin position="456"/>
        <end position="538"/>
    </location>
</feature>
<keyword evidence="2" id="KW-0964">Secreted</keyword>
<dbReference type="InterPro" id="IPR003591">
    <property type="entry name" value="Leu-rich_rpt_typical-subtyp"/>
</dbReference>
<dbReference type="InterPro" id="IPR032675">
    <property type="entry name" value="LRR_dom_sf"/>
</dbReference>
<reference evidence="14" key="1">
    <citation type="submission" date="2021-12" db="EMBL/GenBank/DDBJ databases">
        <authorList>
            <person name="King R."/>
        </authorList>
    </citation>
    <scope>NUCLEOTIDE SEQUENCE</scope>
</reference>
<dbReference type="InterPro" id="IPR036179">
    <property type="entry name" value="Ig-like_dom_sf"/>
</dbReference>
<dbReference type="Gene3D" id="2.60.40.10">
    <property type="entry name" value="Immunoglobulins"/>
    <property type="match status" value="4"/>
</dbReference>
<evidence type="ECO:0000256" key="9">
    <source>
        <dbReference type="ARBA" id="ARBA00023004"/>
    </source>
</evidence>
<keyword evidence="9" id="KW-0408">Iron</keyword>
<feature type="domain" description="Immunoglobulin subtype 2" evidence="12">
    <location>
        <begin position="463"/>
        <end position="527"/>
    </location>
</feature>
<evidence type="ECO:0000256" key="11">
    <source>
        <dbReference type="SAM" id="MobiDB-lite"/>
    </source>
</evidence>
<evidence type="ECO:0000313" key="14">
    <source>
        <dbReference type="EMBL" id="CAH2985469.1"/>
    </source>
</evidence>
<dbReference type="Gene3D" id="1.10.640.10">
    <property type="entry name" value="Haem peroxidase domain superfamily, animal type"/>
    <property type="match status" value="1"/>
</dbReference>
<keyword evidence="3" id="KW-0575">Peroxidase</keyword>
<dbReference type="InterPro" id="IPR010255">
    <property type="entry name" value="Haem_peroxidase_sf"/>
</dbReference>
<dbReference type="Pfam" id="PF03098">
    <property type="entry name" value="An_peroxidase"/>
    <property type="match status" value="1"/>
</dbReference>
<evidence type="ECO:0000256" key="2">
    <source>
        <dbReference type="ARBA" id="ARBA00022525"/>
    </source>
</evidence>
<dbReference type="InterPro" id="IPR013098">
    <property type="entry name" value="Ig_I-set"/>
</dbReference>
<dbReference type="InterPro" id="IPR003598">
    <property type="entry name" value="Ig_sub2"/>
</dbReference>
<evidence type="ECO:0000256" key="5">
    <source>
        <dbReference type="ARBA" id="ARBA00022617"/>
    </source>
</evidence>
<dbReference type="SUPFAM" id="SSF52058">
    <property type="entry name" value="L domain-like"/>
    <property type="match status" value="1"/>
</dbReference>
<evidence type="ECO:0000256" key="1">
    <source>
        <dbReference type="ARBA" id="ARBA00004613"/>
    </source>
</evidence>
<evidence type="ECO:0000259" key="12">
    <source>
        <dbReference type="SMART" id="SM00408"/>
    </source>
</evidence>
<dbReference type="PANTHER" id="PTHR11475">
    <property type="entry name" value="OXIDASE/PEROXIDASE"/>
    <property type="match status" value="1"/>
</dbReference>
<evidence type="ECO:0000256" key="4">
    <source>
        <dbReference type="ARBA" id="ARBA00022614"/>
    </source>
</evidence>
<dbReference type="PANTHER" id="PTHR11475:SF58">
    <property type="entry name" value="PEROXIDASIN"/>
    <property type="match status" value="1"/>
</dbReference>
<dbReference type="EMBL" id="OU963895">
    <property type="protein sequence ID" value="CAH2985469.1"/>
    <property type="molecule type" value="Genomic_DNA"/>
</dbReference>
<dbReference type="InterPro" id="IPR003599">
    <property type="entry name" value="Ig_sub"/>
</dbReference>
<keyword evidence="15" id="KW-1185">Reference proteome</keyword>
<dbReference type="Proteomes" id="UP001153292">
    <property type="component" value="Chromosome 2"/>
</dbReference>
<feature type="domain" description="Immunoglobulin subtype 2" evidence="12">
    <location>
        <begin position="366"/>
        <end position="430"/>
    </location>
</feature>
<evidence type="ECO:0000256" key="7">
    <source>
        <dbReference type="ARBA" id="ARBA00022737"/>
    </source>
</evidence>
<dbReference type="PRINTS" id="PR00457">
    <property type="entry name" value="ANPEROXIDASE"/>
</dbReference>
<name>A0ABN8L8N8_CHISP</name>
<dbReference type="SMART" id="SM00369">
    <property type="entry name" value="LRR_TYP"/>
    <property type="match status" value="4"/>
</dbReference>